<proteinExistence type="predicted"/>
<evidence type="ECO:0000313" key="3">
    <source>
        <dbReference type="Proteomes" id="UP001500102"/>
    </source>
</evidence>
<comment type="caution">
    <text evidence="2">The sequence shown here is derived from an EMBL/GenBank/DDBJ whole genome shotgun (WGS) entry which is preliminary data.</text>
</comment>
<feature type="transmembrane region" description="Helical" evidence="1">
    <location>
        <begin position="17"/>
        <end position="34"/>
    </location>
</feature>
<evidence type="ECO:0008006" key="4">
    <source>
        <dbReference type="Google" id="ProtNLM"/>
    </source>
</evidence>
<dbReference type="Proteomes" id="UP001500102">
    <property type="component" value="Unassembled WGS sequence"/>
</dbReference>
<keyword evidence="3" id="KW-1185">Reference proteome</keyword>
<keyword evidence="1" id="KW-1133">Transmembrane helix</keyword>
<evidence type="ECO:0000313" key="2">
    <source>
        <dbReference type="EMBL" id="GAA2145777.1"/>
    </source>
</evidence>
<reference evidence="3" key="1">
    <citation type="journal article" date="2019" name="Int. J. Syst. Evol. Microbiol.">
        <title>The Global Catalogue of Microorganisms (GCM) 10K type strain sequencing project: providing services to taxonomists for standard genome sequencing and annotation.</title>
        <authorList>
            <consortium name="The Broad Institute Genomics Platform"/>
            <consortium name="The Broad Institute Genome Sequencing Center for Infectious Disease"/>
            <person name="Wu L."/>
            <person name="Ma J."/>
        </authorList>
    </citation>
    <scope>NUCLEOTIDE SEQUENCE [LARGE SCALE GENOMIC DNA]</scope>
    <source>
        <strain evidence="3">JCM 15921</strain>
    </source>
</reference>
<evidence type="ECO:0000256" key="1">
    <source>
        <dbReference type="SAM" id="Phobius"/>
    </source>
</evidence>
<gene>
    <name evidence="2" type="ORF">GCM10009825_38810</name>
</gene>
<dbReference type="EMBL" id="BAAAQB010000041">
    <property type="protein sequence ID" value="GAA2145777.1"/>
    <property type="molecule type" value="Genomic_DNA"/>
</dbReference>
<keyword evidence="1" id="KW-0472">Membrane</keyword>
<name>A0ABP5LH60_9MICC</name>
<protein>
    <recommendedName>
        <fullName evidence="4">DUF4878 domain-containing protein</fullName>
    </recommendedName>
</protein>
<organism evidence="2 3">
    <name type="scientific">Arthrobacter humicola</name>
    <dbReference type="NCBI Taxonomy" id="409291"/>
    <lineage>
        <taxon>Bacteria</taxon>
        <taxon>Bacillati</taxon>
        <taxon>Actinomycetota</taxon>
        <taxon>Actinomycetes</taxon>
        <taxon>Micrococcales</taxon>
        <taxon>Micrococcaceae</taxon>
        <taxon>Arthrobacter</taxon>
    </lineage>
</organism>
<sequence length="155" mass="16144">MAAGLRTINLEGQLKKLVVAIAAVAAVLVAILVLSKPFGWFENNPQAKPVTASQNASPTPNEAQAVAGALEAFPTDPVNGSAEEVKVLVASSPLTAAPAGTTIEPEPNTWESTALGAGTMTIKVTYPKSEPKYYLAFMTLEEGSWKLLYTIGADG</sequence>
<accession>A0ABP5LH60</accession>
<keyword evidence="1" id="KW-0812">Transmembrane</keyword>